<gene>
    <name evidence="1" type="ORF">ENP86_06330</name>
</gene>
<dbReference type="EMBL" id="DSKY01000015">
    <property type="protein sequence ID" value="HDY59153.1"/>
    <property type="molecule type" value="Genomic_DNA"/>
</dbReference>
<reference evidence="1" key="1">
    <citation type="journal article" date="2020" name="mSystems">
        <title>Genome- and Community-Level Interaction Insights into Carbon Utilization and Element Cycling Functions of Hydrothermarchaeota in Hydrothermal Sediment.</title>
        <authorList>
            <person name="Zhou Z."/>
            <person name="Liu Y."/>
            <person name="Xu W."/>
            <person name="Pan J."/>
            <person name="Luo Z.H."/>
            <person name="Li M."/>
        </authorList>
    </citation>
    <scope>NUCLEOTIDE SEQUENCE [LARGE SCALE GENOMIC DNA]</scope>
    <source>
        <strain evidence="1">SpSt-258</strain>
    </source>
</reference>
<organism evidence="1">
    <name type="scientific">candidate division WOR-3 bacterium</name>
    <dbReference type="NCBI Taxonomy" id="2052148"/>
    <lineage>
        <taxon>Bacteria</taxon>
        <taxon>Bacteria division WOR-3</taxon>
    </lineage>
</organism>
<comment type="caution">
    <text evidence="1">The sequence shown here is derived from an EMBL/GenBank/DDBJ whole genome shotgun (WGS) entry which is preliminary data.</text>
</comment>
<proteinExistence type="predicted"/>
<name>A0A7V0Z5W6_UNCW3</name>
<evidence type="ECO:0000313" key="1">
    <source>
        <dbReference type="EMBL" id="HDY59153.1"/>
    </source>
</evidence>
<protein>
    <submittedName>
        <fullName evidence="1">Uncharacterized protein</fullName>
    </submittedName>
</protein>
<dbReference type="AlphaFoldDB" id="A0A7V0Z5W6"/>
<accession>A0A7V0Z5W6</accession>
<sequence length="309" mass="34387">MRFIQGFGLVLLVVAMMMNCGKNNDEADIQALLDRTWFMGGELQTQDDSTGTPSLLGGPALATDTFPFYVKWVRWIERPVDRHYDIDVVGDSAFVTMTAYLQGTPPGYGFFVANDSPVGPVLPARAITDSVVRKAKCFRDDAGWHLASITVADIYTVGAQHPVTISEIRARVASRNYEFVVNSADKYFEKDELPIFYPSDTVEVTVTCSADGDSTWAFLHHGAGHRPGVGLRRHWRQPFYRENTTTFKRTWIIADDSVITTPAVRHSAVDVLGWTTLFGDSTATYYSRAWGIPYIIKSANDTLPGDEEP</sequence>